<organism evidence="2 3">
    <name type="scientific">Amycolatopsis minnesotensis</name>
    <dbReference type="NCBI Taxonomy" id="337894"/>
    <lineage>
        <taxon>Bacteria</taxon>
        <taxon>Bacillati</taxon>
        <taxon>Actinomycetota</taxon>
        <taxon>Actinomycetes</taxon>
        <taxon>Pseudonocardiales</taxon>
        <taxon>Pseudonocardiaceae</taxon>
        <taxon>Amycolatopsis</taxon>
    </lineage>
</organism>
<dbReference type="RefSeq" id="WP_344424675.1">
    <property type="nucleotide sequence ID" value="NZ_BAAANN010000023.1"/>
</dbReference>
<feature type="chain" id="PRO_5047123699" evidence="1">
    <location>
        <begin position="28"/>
        <end position="277"/>
    </location>
</feature>
<keyword evidence="1" id="KW-0732">Signal</keyword>
<reference evidence="3" key="1">
    <citation type="journal article" date="2019" name="Int. J. Syst. Evol. Microbiol.">
        <title>The Global Catalogue of Microorganisms (GCM) 10K type strain sequencing project: providing services to taxonomists for standard genome sequencing and annotation.</title>
        <authorList>
            <consortium name="The Broad Institute Genomics Platform"/>
            <consortium name="The Broad Institute Genome Sequencing Center for Infectious Disease"/>
            <person name="Wu L."/>
            <person name="Ma J."/>
        </authorList>
    </citation>
    <scope>NUCLEOTIDE SEQUENCE [LARGE SCALE GENOMIC DNA]</scope>
    <source>
        <strain evidence="3">JCM 14545</strain>
    </source>
</reference>
<evidence type="ECO:0000313" key="2">
    <source>
        <dbReference type="EMBL" id="GAA1972749.1"/>
    </source>
</evidence>
<keyword evidence="3" id="KW-1185">Reference proteome</keyword>
<proteinExistence type="predicted"/>
<dbReference type="InterPro" id="IPR006311">
    <property type="entry name" value="TAT_signal"/>
</dbReference>
<feature type="signal peptide" evidence="1">
    <location>
        <begin position="1"/>
        <end position="27"/>
    </location>
</feature>
<dbReference type="EMBL" id="BAAANN010000023">
    <property type="protein sequence ID" value="GAA1972749.1"/>
    <property type="molecule type" value="Genomic_DNA"/>
</dbReference>
<dbReference type="Proteomes" id="UP001501116">
    <property type="component" value="Unassembled WGS sequence"/>
</dbReference>
<sequence length="277" mass="29755">MAPNRRFLLVTIAALVALTGMSAPAVATERTPEACAAALDCPAAEIDLMTMPERLTFVRAMSSGPAAKVVPGYTHRWRNIEGVIEFFESARLGAPGSWVSHVDTGILEGIERGIAIASGKGTDTFGNPGSTLWASYLTRLARGDLRARSAHDKAWSEAEQASTERGVYLAEVVHGVPPTGVEERFFQFSEFYRATLRSRVPLLDPLSPGPGPGVQKQLTILDWFTDVSTPVPSRRGCELAYSLSQFDLPAGAVRTAALLAAYTEALAADFLTDSQRS</sequence>
<evidence type="ECO:0000313" key="3">
    <source>
        <dbReference type="Proteomes" id="UP001501116"/>
    </source>
</evidence>
<evidence type="ECO:0000256" key="1">
    <source>
        <dbReference type="SAM" id="SignalP"/>
    </source>
</evidence>
<accession>A0ABP5D244</accession>
<protein>
    <submittedName>
        <fullName evidence="2">Uncharacterized protein</fullName>
    </submittedName>
</protein>
<gene>
    <name evidence="2" type="ORF">GCM10009754_54200</name>
</gene>
<name>A0ABP5D244_9PSEU</name>
<dbReference type="PROSITE" id="PS51318">
    <property type="entry name" value="TAT"/>
    <property type="match status" value="1"/>
</dbReference>
<comment type="caution">
    <text evidence="2">The sequence shown here is derived from an EMBL/GenBank/DDBJ whole genome shotgun (WGS) entry which is preliminary data.</text>
</comment>